<feature type="transmembrane region" description="Helical" evidence="11">
    <location>
        <begin position="340"/>
        <end position="362"/>
    </location>
</feature>
<evidence type="ECO:0000256" key="6">
    <source>
        <dbReference type="ARBA" id="ARBA00022741"/>
    </source>
</evidence>
<dbReference type="OrthoDB" id="9809348at2"/>
<dbReference type="InterPro" id="IPR001789">
    <property type="entry name" value="Sig_transdc_resp-reg_receiver"/>
</dbReference>
<evidence type="ECO:0000256" key="5">
    <source>
        <dbReference type="ARBA" id="ARBA00022679"/>
    </source>
</evidence>
<comment type="subcellular location">
    <subcellularLocation>
        <location evidence="2">Cell membrane</location>
        <topology evidence="2">Multi-pass membrane protein</topology>
    </subcellularLocation>
</comment>
<dbReference type="InterPro" id="IPR010559">
    <property type="entry name" value="Sig_transdc_His_kin_internal"/>
</dbReference>
<feature type="domain" description="Response regulatory" evidence="13">
    <location>
        <begin position="707"/>
        <end position="824"/>
    </location>
</feature>
<dbReference type="RefSeq" id="WP_116060086.1">
    <property type="nucleotide sequence ID" value="NZ_QRDZ01000005.1"/>
</dbReference>
<comment type="catalytic activity">
    <reaction evidence="1">
        <text>ATP + protein L-histidine = ADP + protein N-phospho-L-histidine.</text>
        <dbReference type="EC" id="2.7.13.3"/>
    </reaction>
</comment>
<dbReference type="Pfam" id="PF02518">
    <property type="entry name" value="HATPase_c"/>
    <property type="match status" value="2"/>
</dbReference>
<dbReference type="EMBL" id="QRDZ01000005">
    <property type="protein sequence ID" value="RED85072.1"/>
    <property type="molecule type" value="Genomic_DNA"/>
</dbReference>
<evidence type="ECO:0000259" key="13">
    <source>
        <dbReference type="PROSITE" id="PS50110"/>
    </source>
</evidence>
<feature type="transmembrane region" description="Helical" evidence="11">
    <location>
        <begin position="312"/>
        <end position="334"/>
    </location>
</feature>
<evidence type="ECO:0000256" key="3">
    <source>
        <dbReference type="ARBA" id="ARBA00012438"/>
    </source>
</evidence>
<protein>
    <recommendedName>
        <fullName evidence="3">histidine kinase</fullName>
        <ecNumber evidence="3">2.7.13.3</ecNumber>
    </recommendedName>
</protein>
<evidence type="ECO:0000256" key="7">
    <source>
        <dbReference type="ARBA" id="ARBA00022777"/>
    </source>
</evidence>
<dbReference type="Gene3D" id="3.30.565.10">
    <property type="entry name" value="Histidine kinase-like ATPase, C-terminal domain"/>
    <property type="match status" value="2"/>
</dbReference>
<dbReference type="InterPro" id="IPR003594">
    <property type="entry name" value="HATPase_dom"/>
</dbReference>
<dbReference type="InterPro" id="IPR036097">
    <property type="entry name" value="HisK_dim/P_sf"/>
</dbReference>
<dbReference type="GO" id="GO:0005886">
    <property type="term" value="C:plasma membrane"/>
    <property type="evidence" value="ECO:0007669"/>
    <property type="project" value="UniProtKB-SubCell"/>
</dbReference>
<dbReference type="PANTHER" id="PTHR43047:SF72">
    <property type="entry name" value="OSMOSENSING HISTIDINE PROTEIN KINASE SLN1"/>
    <property type="match status" value="1"/>
</dbReference>
<feature type="transmembrane region" description="Helical" evidence="11">
    <location>
        <begin position="286"/>
        <end position="305"/>
    </location>
</feature>
<evidence type="ECO:0000256" key="2">
    <source>
        <dbReference type="ARBA" id="ARBA00004651"/>
    </source>
</evidence>
<keyword evidence="7 14" id="KW-0418">Kinase</keyword>
<keyword evidence="11" id="KW-0812">Transmembrane</keyword>
<dbReference type="CDD" id="cd00082">
    <property type="entry name" value="HisKA"/>
    <property type="match status" value="1"/>
</dbReference>
<dbReference type="GO" id="GO:0009927">
    <property type="term" value="F:histidine phosphotransfer kinase activity"/>
    <property type="evidence" value="ECO:0007669"/>
    <property type="project" value="TreeGrafter"/>
</dbReference>
<name>A0A3D9KEV2_9BACL</name>
<dbReference type="InterPro" id="IPR005467">
    <property type="entry name" value="His_kinase_dom"/>
</dbReference>
<dbReference type="CDD" id="cd16922">
    <property type="entry name" value="HATPase_EvgS-ArcB-TorS-like"/>
    <property type="match status" value="1"/>
</dbReference>
<dbReference type="Pfam" id="PF00072">
    <property type="entry name" value="Response_reg"/>
    <property type="match status" value="1"/>
</dbReference>
<keyword evidence="11" id="KW-1133">Transmembrane helix</keyword>
<comment type="caution">
    <text evidence="14">The sequence shown here is derived from an EMBL/GenBank/DDBJ whole genome shotgun (WGS) entry which is preliminary data.</text>
</comment>
<feature type="transmembrane region" description="Helical" evidence="11">
    <location>
        <begin position="219"/>
        <end position="242"/>
    </location>
</feature>
<dbReference type="SMART" id="SM00448">
    <property type="entry name" value="REC"/>
    <property type="match status" value="1"/>
</dbReference>
<organism evidence="14 15">
    <name type="scientific">Cohnella phaseoli</name>
    <dbReference type="NCBI Taxonomy" id="456490"/>
    <lineage>
        <taxon>Bacteria</taxon>
        <taxon>Bacillati</taxon>
        <taxon>Bacillota</taxon>
        <taxon>Bacilli</taxon>
        <taxon>Bacillales</taxon>
        <taxon>Paenibacillaceae</taxon>
        <taxon>Cohnella</taxon>
    </lineage>
</organism>
<dbReference type="GO" id="GO:0000155">
    <property type="term" value="F:phosphorelay sensor kinase activity"/>
    <property type="evidence" value="ECO:0007669"/>
    <property type="project" value="InterPro"/>
</dbReference>
<feature type="domain" description="Histidine kinase" evidence="12">
    <location>
        <begin position="934"/>
        <end position="1034"/>
    </location>
</feature>
<evidence type="ECO:0000256" key="9">
    <source>
        <dbReference type="ARBA" id="ARBA00023012"/>
    </source>
</evidence>
<evidence type="ECO:0000256" key="11">
    <source>
        <dbReference type="SAM" id="Phobius"/>
    </source>
</evidence>
<dbReference type="SUPFAM" id="SSF52172">
    <property type="entry name" value="CheY-like"/>
    <property type="match status" value="1"/>
</dbReference>
<dbReference type="SUPFAM" id="SSF55874">
    <property type="entry name" value="ATPase domain of HSP90 chaperone/DNA topoisomerase II/histidine kinase"/>
    <property type="match status" value="2"/>
</dbReference>
<gene>
    <name evidence="14" type="ORF">DFP98_10576</name>
</gene>
<keyword evidence="9" id="KW-0902">Two-component regulatory system</keyword>
<dbReference type="Pfam" id="PF06580">
    <property type="entry name" value="His_kinase"/>
    <property type="match status" value="1"/>
</dbReference>
<feature type="transmembrane region" description="Helical" evidence="11">
    <location>
        <begin position="249"/>
        <end position="266"/>
    </location>
</feature>
<keyword evidence="8" id="KW-0067">ATP-binding</keyword>
<dbReference type="FunFam" id="3.30.565.10:FF:000006">
    <property type="entry name" value="Sensor histidine kinase WalK"/>
    <property type="match status" value="1"/>
</dbReference>
<dbReference type="InterPro" id="IPR004358">
    <property type="entry name" value="Sig_transdc_His_kin-like_C"/>
</dbReference>
<keyword evidence="5" id="KW-0808">Transferase</keyword>
<feature type="transmembrane region" description="Helical" evidence="11">
    <location>
        <begin position="374"/>
        <end position="398"/>
    </location>
</feature>
<dbReference type="PRINTS" id="PR00344">
    <property type="entry name" value="BCTRLSENSOR"/>
</dbReference>
<dbReference type="GO" id="GO:0005524">
    <property type="term" value="F:ATP binding"/>
    <property type="evidence" value="ECO:0007669"/>
    <property type="project" value="UniProtKB-KW"/>
</dbReference>
<dbReference type="EC" id="2.7.13.3" evidence="3"/>
<sequence>MPGKTPLSRAAAIGVISLVLVSLLFLSLMGNGGGSEASPQVRGGTMSLKNWSPDQGSVKLDGEWEFYWNQLLSPEDFRKQGEALTGSAVYMSVPSSWNGQVVNGIKLPAYGEATYRMVLTDLQTPGIYALKKSNIRFSSRIYVNGEELLTDGLPDGGDSAYEPGNRPKLNNFYSEGGDVEIVVQAANYDYINSGFVVPLLFGKDETLISIQRNTIAREIAIMAILGTLALIYVICFIAAAMYSRKDYSLLMLALLCASAGIYHSLMGERSLLLLIPDVSFAMLYKIKDVASVLTCMSVALAFYHLQKSIISFRLTLAVTLVLGTFAILIVFLPISAYTPIQYYIVIMYQLLLIWLFIRASYLYIRQKEGQRWKYFLLCMAILPMNLYSIDTILFALSVSSSLQFSQFCIIAFNLGMLLLIVLRFFEAYHTINEMKDQLLRLDKIKDDFLSNTSHELRTPLNAIVNISETLLKGVSGSVNGEQAQNLSLVVGSGRRLTHLVNELLDYSKLKHGDLKLNKSRLILNAYVESVMRIHQFLLEGRSTTLVNRVPDDLPLVHADGIRLTQILHNLIGNAVKFCDRGTVEVNAAVAGEWVEIRVSDTGIGIEPHMLERIFLDYEQGEHAGAPQYAGTGLGLSITKRLVELHGGRIGVRSTPGHGATFTFTLPVAPGKSTKSGAVLPADKSPFSGGDLAHQEYPLYIEGESKESILIVDDNALNLQSMINLFKLENQTAVAVNRGEMALRTVFSRQEFYLVVLDIAMPDLSGFEVLRRIRERFSPFELPVLMLTARSRSEDIRLAMELGANDFVAKPFESEELMARVRSLSKLKSSVKLARDAEIAFLRSQIKPHFLYNALTAVAELCMTNPRQAEEVTLQLSRYLRSSFDFKHLDTMTTLNDELALVRAYVGIEQARFGARLRVEYEVDADPNLLIPPLMIQPLVENAIRHGVMSNSKGGVVSLFVKGSVGNGVTLRIEDNGCGMSPQKLHHVLNPNSAAKGIGLWNIGQRLRLLYGTDMRIESREGAGTRIEIVLPGENAIAKGS</sequence>
<dbReference type="Proteomes" id="UP000256977">
    <property type="component" value="Unassembled WGS sequence"/>
</dbReference>
<dbReference type="PANTHER" id="PTHR43047">
    <property type="entry name" value="TWO-COMPONENT HISTIDINE PROTEIN KINASE"/>
    <property type="match status" value="1"/>
</dbReference>
<dbReference type="InterPro" id="IPR003661">
    <property type="entry name" value="HisK_dim/P_dom"/>
</dbReference>
<feature type="domain" description="Histidine kinase" evidence="12">
    <location>
        <begin position="451"/>
        <end position="669"/>
    </location>
</feature>
<proteinExistence type="predicted"/>
<dbReference type="Gene3D" id="3.40.50.2300">
    <property type="match status" value="1"/>
</dbReference>
<evidence type="ECO:0000256" key="8">
    <source>
        <dbReference type="ARBA" id="ARBA00022840"/>
    </source>
</evidence>
<evidence type="ECO:0000256" key="1">
    <source>
        <dbReference type="ARBA" id="ARBA00000085"/>
    </source>
</evidence>
<dbReference type="SMART" id="SM00387">
    <property type="entry name" value="HATPase_c"/>
    <property type="match status" value="2"/>
</dbReference>
<evidence type="ECO:0000256" key="4">
    <source>
        <dbReference type="ARBA" id="ARBA00022553"/>
    </source>
</evidence>
<dbReference type="InterPro" id="IPR011006">
    <property type="entry name" value="CheY-like_superfamily"/>
</dbReference>
<keyword evidence="11" id="KW-0472">Membrane</keyword>
<feature type="transmembrane region" description="Helical" evidence="11">
    <location>
        <begin position="404"/>
        <end position="425"/>
    </location>
</feature>
<dbReference type="PROSITE" id="PS50109">
    <property type="entry name" value="HIS_KIN"/>
    <property type="match status" value="2"/>
</dbReference>
<dbReference type="SMART" id="SM00388">
    <property type="entry name" value="HisKA"/>
    <property type="match status" value="1"/>
</dbReference>
<evidence type="ECO:0000313" key="15">
    <source>
        <dbReference type="Proteomes" id="UP000256977"/>
    </source>
</evidence>
<keyword evidence="15" id="KW-1185">Reference proteome</keyword>
<reference evidence="14 15" key="1">
    <citation type="submission" date="2018-07" db="EMBL/GenBank/DDBJ databases">
        <title>Genomic Encyclopedia of Type Strains, Phase III (KMG-III): the genomes of soil and plant-associated and newly described type strains.</title>
        <authorList>
            <person name="Whitman W."/>
        </authorList>
    </citation>
    <scope>NUCLEOTIDE SEQUENCE [LARGE SCALE GENOMIC DNA]</scope>
    <source>
        <strain evidence="14 15">CECT 7287</strain>
    </source>
</reference>
<dbReference type="Gene3D" id="1.10.287.130">
    <property type="match status" value="1"/>
</dbReference>
<evidence type="ECO:0000256" key="10">
    <source>
        <dbReference type="PROSITE-ProRule" id="PRU00169"/>
    </source>
</evidence>
<dbReference type="PROSITE" id="PS50110">
    <property type="entry name" value="RESPONSE_REGULATORY"/>
    <property type="match status" value="1"/>
</dbReference>
<accession>A0A3D9KEV2</accession>
<dbReference type="SUPFAM" id="SSF47384">
    <property type="entry name" value="Homodimeric domain of signal transducing histidine kinase"/>
    <property type="match status" value="1"/>
</dbReference>
<dbReference type="Pfam" id="PF00512">
    <property type="entry name" value="HisKA"/>
    <property type="match status" value="1"/>
</dbReference>
<evidence type="ECO:0000259" key="12">
    <source>
        <dbReference type="PROSITE" id="PS50109"/>
    </source>
</evidence>
<keyword evidence="6" id="KW-0547">Nucleotide-binding</keyword>
<dbReference type="AlphaFoldDB" id="A0A3D9KEV2"/>
<feature type="modified residue" description="4-aspartylphosphate" evidence="10">
    <location>
        <position position="757"/>
    </location>
</feature>
<keyword evidence="4 10" id="KW-0597">Phosphoprotein</keyword>
<evidence type="ECO:0000313" key="14">
    <source>
        <dbReference type="EMBL" id="RED85072.1"/>
    </source>
</evidence>
<dbReference type="InterPro" id="IPR036890">
    <property type="entry name" value="HATPase_C_sf"/>
</dbReference>